<evidence type="ECO:0000313" key="1">
    <source>
        <dbReference type="EMBL" id="MBF9071783.1"/>
    </source>
</evidence>
<keyword evidence="2" id="KW-1185">Reference proteome</keyword>
<evidence type="ECO:0000313" key="2">
    <source>
        <dbReference type="Proteomes" id="UP000657385"/>
    </source>
</evidence>
<sequence length="181" mass="19196">MRIADTADGRITAEGGDPQAHALLRHAGFVPHPDGSLRQILPDHLSRAAQLRTVRAAASLLDAAGHEVSLELDTSPRLLEPAPVERAAEPVRGLLPALRATFEEALDRAAAESGTAGALGPDARERLVELMARQAAAFVAPEEVPALFAVLARLQVPRIARHLPPPAPAAEQVRGRSGRQR</sequence>
<reference evidence="1" key="1">
    <citation type="submission" date="2020-11" db="EMBL/GenBank/DDBJ databases">
        <title>Isolation and identification of active actinomycetes.</title>
        <authorList>
            <person name="Yu B."/>
        </authorList>
    </citation>
    <scope>NUCLEOTIDE SEQUENCE</scope>
    <source>
        <strain evidence="1">NEAU-YB345</strain>
    </source>
</reference>
<dbReference type="RefSeq" id="WP_196196953.1">
    <property type="nucleotide sequence ID" value="NZ_JADPRT010000013.1"/>
</dbReference>
<accession>A0A931BCP2</accession>
<organism evidence="1 2">
    <name type="scientific">Streptacidiphilus fuscans</name>
    <dbReference type="NCBI Taxonomy" id="2789292"/>
    <lineage>
        <taxon>Bacteria</taxon>
        <taxon>Bacillati</taxon>
        <taxon>Actinomycetota</taxon>
        <taxon>Actinomycetes</taxon>
        <taxon>Kitasatosporales</taxon>
        <taxon>Streptomycetaceae</taxon>
        <taxon>Streptacidiphilus</taxon>
    </lineage>
</organism>
<dbReference type="EMBL" id="JADPRT010000013">
    <property type="protein sequence ID" value="MBF9071783.1"/>
    <property type="molecule type" value="Genomic_DNA"/>
</dbReference>
<comment type="caution">
    <text evidence="1">The sequence shown here is derived from an EMBL/GenBank/DDBJ whole genome shotgun (WGS) entry which is preliminary data.</text>
</comment>
<proteinExistence type="predicted"/>
<dbReference type="AlphaFoldDB" id="A0A931BCP2"/>
<dbReference type="Proteomes" id="UP000657385">
    <property type="component" value="Unassembled WGS sequence"/>
</dbReference>
<protein>
    <submittedName>
        <fullName evidence="1">Uncharacterized protein</fullName>
    </submittedName>
</protein>
<gene>
    <name evidence="1" type="ORF">I2501_27540</name>
</gene>
<name>A0A931BCP2_9ACTN</name>